<feature type="compositionally biased region" description="Polar residues" evidence="1">
    <location>
        <begin position="29"/>
        <end position="39"/>
    </location>
</feature>
<evidence type="ECO:0000256" key="1">
    <source>
        <dbReference type="SAM" id="MobiDB-lite"/>
    </source>
</evidence>
<dbReference type="OrthoDB" id="2284474at2759"/>
<name>A0A0B7MXU9_9FUNG</name>
<protein>
    <submittedName>
        <fullName evidence="2">Uncharacterized protein</fullName>
    </submittedName>
</protein>
<accession>A0A0B7MXU9</accession>
<feature type="region of interest" description="Disordered" evidence="1">
    <location>
        <begin position="1"/>
        <end position="55"/>
    </location>
</feature>
<keyword evidence="3" id="KW-1185">Reference proteome</keyword>
<organism evidence="2 3">
    <name type="scientific">Parasitella parasitica</name>
    <dbReference type="NCBI Taxonomy" id="35722"/>
    <lineage>
        <taxon>Eukaryota</taxon>
        <taxon>Fungi</taxon>
        <taxon>Fungi incertae sedis</taxon>
        <taxon>Mucoromycota</taxon>
        <taxon>Mucoromycotina</taxon>
        <taxon>Mucoromycetes</taxon>
        <taxon>Mucorales</taxon>
        <taxon>Mucorineae</taxon>
        <taxon>Mucoraceae</taxon>
        <taxon>Parasitella</taxon>
    </lineage>
</organism>
<reference evidence="2 3" key="1">
    <citation type="submission" date="2014-09" db="EMBL/GenBank/DDBJ databases">
        <authorList>
            <person name="Ellenberger Sabrina"/>
        </authorList>
    </citation>
    <scope>NUCLEOTIDE SEQUENCE [LARGE SCALE GENOMIC DNA]</scope>
    <source>
        <strain evidence="2 3">CBS 412.66</strain>
    </source>
</reference>
<feature type="compositionally biased region" description="Low complexity" evidence="1">
    <location>
        <begin position="9"/>
        <end position="28"/>
    </location>
</feature>
<sequence length="276" mass="31032">MESVKSKRFSFAGFSSSLSRSLSFGGVSKTESATPQQQPAEDDDAAVKPSKRAQKSKSLYIKSFKKVGTKEPPIKTTYDASEAVQSNSKDVRNSIRRSLSAVIYASPHGGEGENKLVPILVTPDLSDSVGGILVKDDSGGGGTVEKEDKAKGNTTEYDNSLDVFYSQKKDENDKSVTILWQGYGYIFDNKRESTLEELQQCFEKDVWSTYCGLIHPLHLVVVDDDDAERKWQNLSVNELRQYYDNYGSMMLKIRESRMLKQQKQYYVQQTQINDIL</sequence>
<dbReference type="AlphaFoldDB" id="A0A0B7MXU9"/>
<gene>
    <name evidence="2" type="primary">PARPA_01424.1 scaffold 1359</name>
</gene>
<evidence type="ECO:0000313" key="2">
    <source>
        <dbReference type="EMBL" id="CEP08115.1"/>
    </source>
</evidence>
<dbReference type="EMBL" id="LN719426">
    <property type="protein sequence ID" value="CEP08115.1"/>
    <property type="molecule type" value="Genomic_DNA"/>
</dbReference>
<dbReference type="Proteomes" id="UP000054107">
    <property type="component" value="Unassembled WGS sequence"/>
</dbReference>
<feature type="region of interest" description="Disordered" evidence="1">
    <location>
        <begin position="71"/>
        <end position="91"/>
    </location>
</feature>
<evidence type="ECO:0000313" key="3">
    <source>
        <dbReference type="Proteomes" id="UP000054107"/>
    </source>
</evidence>
<proteinExistence type="predicted"/>